<keyword evidence="4" id="KW-1185">Reference proteome</keyword>
<keyword evidence="1" id="KW-1133">Transmembrane helix</keyword>
<dbReference type="Gene3D" id="3.30.565.10">
    <property type="entry name" value="Histidine kinase-like ATPase, C-terminal domain"/>
    <property type="match status" value="1"/>
</dbReference>
<dbReference type="EMBL" id="VUNQ01000028">
    <property type="protein sequence ID" value="MSU02290.1"/>
    <property type="molecule type" value="Genomic_DNA"/>
</dbReference>
<reference evidence="3 4" key="1">
    <citation type="submission" date="2019-09" db="EMBL/GenBank/DDBJ databases">
        <title>In-depth cultivation of the pig gut microbiome towards novel bacterial diversity and tailored functional studies.</title>
        <authorList>
            <person name="Wylensek D."/>
            <person name="Hitch T.C.A."/>
            <person name="Clavel T."/>
        </authorList>
    </citation>
    <scope>NUCLEOTIDE SEQUENCE [LARGE SCALE GENOMIC DNA]</scope>
    <source>
        <strain evidence="3 4">WCA3-693-APC-4?</strain>
    </source>
</reference>
<dbReference type="InterPro" id="IPR036890">
    <property type="entry name" value="HATPase_C_sf"/>
</dbReference>
<dbReference type="GO" id="GO:0042802">
    <property type="term" value="F:identical protein binding"/>
    <property type="evidence" value="ECO:0007669"/>
    <property type="project" value="TreeGrafter"/>
</dbReference>
<dbReference type="RefSeq" id="WP_154441004.1">
    <property type="nucleotide sequence ID" value="NZ_VUNQ01000028.1"/>
</dbReference>
<proteinExistence type="predicted"/>
<dbReference type="PANTHER" id="PTHR40448">
    <property type="entry name" value="TWO-COMPONENT SENSOR HISTIDINE KINASE"/>
    <property type="match status" value="1"/>
</dbReference>
<evidence type="ECO:0000256" key="1">
    <source>
        <dbReference type="SAM" id="Phobius"/>
    </source>
</evidence>
<evidence type="ECO:0000259" key="2">
    <source>
        <dbReference type="Pfam" id="PF14501"/>
    </source>
</evidence>
<accession>A0A6N7Y2N1</accession>
<feature type="transmembrane region" description="Helical" evidence="1">
    <location>
        <begin position="28"/>
        <end position="46"/>
    </location>
</feature>
<evidence type="ECO:0000313" key="4">
    <source>
        <dbReference type="Proteomes" id="UP000469523"/>
    </source>
</evidence>
<keyword evidence="1" id="KW-0472">Membrane</keyword>
<dbReference type="AlphaFoldDB" id="A0A6N7Y2N1"/>
<keyword evidence="1" id="KW-0812">Transmembrane</keyword>
<dbReference type="InterPro" id="IPR032834">
    <property type="entry name" value="NatK-like_C"/>
</dbReference>
<sequence>MPISSILVLFIITEKIFATTNTYIALLIVLTISLLIIANIFVFYLFEKQLKYESEKLKLEFFRQQIKDQKKHFEELTENQRRISIAIHDTKNQLLAILGYIENNENKIAIKNLKLLCKDIVGGQGFINTGNVAVDSLINAKIKRINELGINLETSILLEQNTQIEGIDLCIILGNLLDNAIEACEKIQLKDNKKIQIKIIQVEEYLSIKISNSIFNKVKIHKGKIPTTKKDKLFHGFGLESVKEMVEKYNGHINYEQKENNFIVNILLQNSATSPMLQK</sequence>
<protein>
    <submittedName>
        <fullName evidence="3">GHKL domain-containing protein</fullName>
    </submittedName>
</protein>
<dbReference type="Proteomes" id="UP000469523">
    <property type="component" value="Unassembled WGS sequence"/>
</dbReference>
<evidence type="ECO:0000313" key="3">
    <source>
        <dbReference type="EMBL" id="MSU02290.1"/>
    </source>
</evidence>
<dbReference type="CDD" id="cd16935">
    <property type="entry name" value="HATPase_AgrC-ComD-like"/>
    <property type="match status" value="1"/>
</dbReference>
<feature type="domain" description="Sensor histidine kinase NatK-like C-terminal" evidence="2">
    <location>
        <begin position="166"/>
        <end position="269"/>
    </location>
</feature>
<name>A0A6N7Y2N1_9FIRM</name>
<comment type="caution">
    <text evidence="3">The sequence shown here is derived from an EMBL/GenBank/DDBJ whole genome shotgun (WGS) entry which is preliminary data.</text>
</comment>
<dbReference type="SUPFAM" id="SSF55874">
    <property type="entry name" value="ATPase domain of HSP90 chaperone/DNA topoisomerase II/histidine kinase"/>
    <property type="match status" value="1"/>
</dbReference>
<gene>
    <name evidence="3" type="ORF">FYJ83_12485</name>
</gene>
<dbReference type="PANTHER" id="PTHR40448:SF1">
    <property type="entry name" value="TWO-COMPONENT SENSOR HISTIDINE KINASE"/>
    <property type="match status" value="1"/>
</dbReference>
<dbReference type="Pfam" id="PF14501">
    <property type="entry name" value="HATPase_c_5"/>
    <property type="match status" value="1"/>
</dbReference>
<organism evidence="3 4">
    <name type="scientific">Tissierella pigra</name>
    <dbReference type="NCBI Taxonomy" id="2607614"/>
    <lineage>
        <taxon>Bacteria</taxon>
        <taxon>Bacillati</taxon>
        <taxon>Bacillota</taxon>
        <taxon>Tissierellia</taxon>
        <taxon>Tissierellales</taxon>
        <taxon>Tissierellaceae</taxon>
        <taxon>Tissierella</taxon>
    </lineage>
</organism>